<evidence type="ECO:0000256" key="1">
    <source>
        <dbReference type="ARBA" id="ARBA00004141"/>
    </source>
</evidence>
<evidence type="ECO:0000256" key="8">
    <source>
        <dbReference type="ARBA" id="ARBA00022989"/>
    </source>
</evidence>
<comment type="similarity">
    <text evidence="2">Belongs to the universal ribosomal protein uS17 family.</text>
</comment>
<evidence type="ECO:0000256" key="9">
    <source>
        <dbReference type="ARBA" id="ARBA00023136"/>
    </source>
</evidence>
<feature type="compositionally biased region" description="Gly residues" evidence="12">
    <location>
        <begin position="68"/>
        <end position="77"/>
    </location>
</feature>
<evidence type="ECO:0000313" key="15">
    <source>
        <dbReference type="EMBL" id="KAH0862160.1"/>
    </source>
</evidence>
<gene>
    <name evidence="15" type="ORF">HID58_079371</name>
</gene>
<keyword evidence="3 13" id="KW-0812">Transmembrane</keyword>
<dbReference type="Gene3D" id="2.40.50.140">
    <property type="entry name" value="Nucleic acid-binding proteins"/>
    <property type="match status" value="1"/>
</dbReference>
<evidence type="ECO:0000256" key="13">
    <source>
        <dbReference type="SAM" id="Phobius"/>
    </source>
</evidence>
<evidence type="ECO:0000256" key="7">
    <source>
        <dbReference type="ARBA" id="ARBA00022980"/>
    </source>
</evidence>
<accession>A0ABQ7Y1U9</accession>
<dbReference type="NCBIfam" id="TIGR03635">
    <property type="entry name" value="uS17_bact"/>
    <property type="match status" value="1"/>
</dbReference>
<dbReference type="InterPro" id="IPR019984">
    <property type="entry name" value="Ribosomal_uS17_bact/chlr"/>
</dbReference>
<dbReference type="InterPro" id="IPR012340">
    <property type="entry name" value="NA-bd_OB-fold"/>
</dbReference>
<dbReference type="InterPro" id="IPR023494">
    <property type="entry name" value="Cyt_c_bgen_Ccs1/CcsB/ResB"/>
</dbReference>
<evidence type="ECO:0000256" key="3">
    <source>
        <dbReference type="ARBA" id="ARBA00022692"/>
    </source>
</evidence>
<evidence type="ECO:0000313" key="16">
    <source>
        <dbReference type="Proteomes" id="UP000824890"/>
    </source>
</evidence>
<evidence type="ECO:0000259" key="14">
    <source>
        <dbReference type="Pfam" id="PF05140"/>
    </source>
</evidence>
<reference evidence="15 16" key="1">
    <citation type="submission" date="2021-05" db="EMBL/GenBank/DDBJ databases">
        <title>Genome Assembly of Synthetic Allotetraploid Brassica napus Reveals Homoeologous Exchanges between Subgenomes.</title>
        <authorList>
            <person name="Davis J.T."/>
        </authorList>
    </citation>
    <scope>NUCLEOTIDE SEQUENCE [LARGE SCALE GENOMIC DNA]</scope>
    <source>
        <strain evidence="16">cv. Da-Ae</strain>
        <tissue evidence="15">Seedling</tissue>
    </source>
</reference>
<name>A0ABQ7Y1U9_BRANA</name>
<keyword evidence="7" id="KW-0689">Ribosomal protein</keyword>
<keyword evidence="4" id="KW-0699">rRNA-binding</keyword>
<protein>
    <recommendedName>
        <fullName evidence="11">Small ribosomal subunit protein uS17c</fullName>
    </recommendedName>
</protein>
<dbReference type="InterPro" id="IPR007816">
    <property type="entry name" value="ResB-like_domain"/>
</dbReference>
<dbReference type="InterPro" id="IPR000266">
    <property type="entry name" value="Ribosomal_uS17"/>
</dbReference>
<feature type="transmembrane region" description="Helical" evidence="13">
    <location>
        <begin position="157"/>
        <end position="181"/>
    </location>
</feature>
<comment type="caution">
    <text evidence="15">The sequence shown here is derived from an EMBL/GenBank/DDBJ whole genome shotgun (WGS) entry which is preliminary data.</text>
</comment>
<dbReference type="PANTHER" id="PTHR31566">
    <property type="entry name" value="CYTOCHROME C BIOGENESIS PROTEIN CCS1, CHLOROPLASTIC"/>
    <property type="match status" value="1"/>
</dbReference>
<dbReference type="PRINTS" id="PR00973">
    <property type="entry name" value="RIBOSOMALS17"/>
</dbReference>
<comment type="subcellular location">
    <subcellularLocation>
        <location evidence="1">Membrane</location>
        <topology evidence="1">Multi-pass membrane protein</topology>
    </subcellularLocation>
</comment>
<dbReference type="HAMAP" id="MF_01345_B">
    <property type="entry name" value="Ribosomal_uS17_B"/>
    <property type="match status" value="1"/>
</dbReference>
<dbReference type="PANTHER" id="PTHR31566:SF0">
    <property type="entry name" value="CYTOCHROME C BIOGENESIS PROTEIN CCS1, CHLOROPLASTIC"/>
    <property type="match status" value="1"/>
</dbReference>
<sequence length="801" mass="87780">MIILHFSKLNPQCPLSRPSPRFYRTRTISLTTNCKLQNPQDGNKTGSITKTISLSDSAPPVTEESSEKGGGNGGGGGGGGFLKKLPRKVLSVLSNLPLAITEMSTIAALMALGTVIEQGETPEFYFEKYPEDSPVLGFFTWRWIFALGLDHMYSAPIFLGMLALLAASLMACTYTTQIPLVKVARRWSFMKSDDAIKKQDFAESLPRASIQDLGGPSLYAFKGLAGRFAPIGVHIAMILIMVGGTLSATGSFRGSVTVPQGLNFVMGDVLGPIGFLSVPTDSFNTEVHVNRFTMDYYDSGEVSQFHSDLSLRDLNGKEVVRKTISVNDPLRYGGVSKDGEGPFNLAMAPIKINGDKKLYGTFLPVGDTNAPNVKGISMLARDLQSIVVYDLEGKFAGIRRPNSKLPIEIDGMKIVIEDAIGSTGLELKTDPGVPVVYAGFGALMLTTCISYLSHSQIWALQNGTTLMVGGRTNRAKNEFPDDMNRLLDQVPELIKTSVTDSTQEVNIFSHGSIIGCCTNTNNQTFLHPVFRIRSSTTEIATKFHRHEQITTRSGIIHPQEHQVTFHLPEMPPESEALNNLRWDVGPISLGLTRKDYLLACPFQSGGDCVRLVSQSSVHLPFSTVEGLRAGASRAHYDPISRLQLDHHFFFIFFTTNCWAKRTLDNTRIISFSLFIFSPIFVDSQEGRKERMKPVIGTVVSNKMQKSVVVAVDRLFHNKLYNRYVKRTSKFMAHDEKDSCNIGDRVKLDPSRPLSKNKHWVVAEIIKKARIYSPQAAAAAIAASASTSSASIADSTAPSSTS</sequence>
<dbReference type="EMBL" id="JAGKQM010000018">
    <property type="protein sequence ID" value="KAH0862160.1"/>
    <property type="molecule type" value="Genomic_DNA"/>
</dbReference>
<feature type="domain" description="ResB-like" evidence="14">
    <location>
        <begin position="98"/>
        <end position="336"/>
    </location>
</feature>
<dbReference type="NCBIfam" id="NF004123">
    <property type="entry name" value="PRK05610.1"/>
    <property type="match status" value="1"/>
</dbReference>
<evidence type="ECO:0000256" key="5">
    <source>
        <dbReference type="ARBA" id="ARBA00022748"/>
    </source>
</evidence>
<organism evidence="15 16">
    <name type="scientific">Brassica napus</name>
    <name type="common">Rape</name>
    <dbReference type="NCBI Taxonomy" id="3708"/>
    <lineage>
        <taxon>Eukaryota</taxon>
        <taxon>Viridiplantae</taxon>
        <taxon>Streptophyta</taxon>
        <taxon>Embryophyta</taxon>
        <taxon>Tracheophyta</taxon>
        <taxon>Spermatophyta</taxon>
        <taxon>Magnoliopsida</taxon>
        <taxon>eudicotyledons</taxon>
        <taxon>Gunneridae</taxon>
        <taxon>Pentapetalae</taxon>
        <taxon>rosids</taxon>
        <taxon>malvids</taxon>
        <taxon>Brassicales</taxon>
        <taxon>Brassicaceae</taxon>
        <taxon>Brassiceae</taxon>
        <taxon>Brassica</taxon>
    </lineage>
</organism>
<keyword evidence="16" id="KW-1185">Reference proteome</keyword>
<proteinExistence type="inferred from homology"/>
<evidence type="ECO:0000256" key="4">
    <source>
        <dbReference type="ARBA" id="ARBA00022730"/>
    </source>
</evidence>
<evidence type="ECO:0000256" key="6">
    <source>
        <dbReference type="ARBA" id="ARBA00022884"/>
    </source>
</evidence>
<evidence type="ECO:0000256" key="2">
    <source>
        <dbReference type="ARBA" id="ARBA00010254"/>
    </source>
</evidence>
<keyword evidence="5" id="KW-0201">Cytochrome c-type biogenesis</keyword>
<keyword evidence="8 13" id="KW-1133">Transmembrane helix</keyword>
<evidence type="ECO:0000256" key="10">
    <source>
        <dbReference type="ARBA" id="ARBA00023274"/>
    </source>
</evidence>
<dbReference type="CDD" id="cd00364">
    <property type="entry name" value="Ribosomal_uS17"/>
    <property type="match status" value="1"/>
</dbReference>
<evidence type="ECO:0000256" key="11">
    <source>
        <dbReference type="ARBA" id="ARBA00035251"/>
    </source>
</evidence>
<feature type="transmembrane region" description="Helical" evidence="13">
    <location>
        <begin position="228"/>
        <end position="248"/>
    </location>
</feature>
<keyword evidence="6" id="KW-0694">RNA-binding</keyword>
<evidence type="ECO:0000256" key="12">
    <source>
        <dbReference type="SAM" id="MobiDB-lite"/>
    </source>
</evidence>
<feature type="domain" description="ResB-like" evidence="14">
    <location>
        <begin position="374"/>
        <end position="483"/>
    </location>
</feature>
<dbReference type="Proteomes" id="UP000824890">
    <property type="component" value="Unassembled WGS sequence"/>
</dbReference>
<dbReference type="SUPFAM" id="SSF50249">
    <property type="entry name" value="Nucleic acid-binding proteins"/>
    <property type="match status" value="1"/>
</dbReference>
<feature type="region of interest" description="Disordered" evidence="12">
    <location>
        <begin position="34"/>
        <end position="77"/>
    </location>
</feature>
<keyword evidence="9 13" id="KW-0472">Membrane</keyword>
<feature type="compositionally biased region" description="Polar residues" evidence="12">
    <location>
        <begin position="34"/>
        <end position="56"/>
    </location>
</feature>
<dbReference type="Pfam" id="PF00366">
    <property type="entry name" value="Ribosomal_S17"/>
    <property type="match status" value="1"/>
</dbReference>
<keyword evidence="10" id="KW-0687">Ribonucleoprotein</keyword>
<dbReference type="Pfam" id="PF05140">
    <property type="entry name" value="ResB"/>
    <property type="match status" value="2"/>
</dbReference>